<dbReference type="SUPFAM" id="SSF52540">
    <property type="entry name" value="P-loop containing nucleoside triphosphate hydrolases"/>
    <property type="match status" value="1"/>
</dbReference>
<protein>
    <recommendedName>
        <fullName evidence="2">NB-ARC domain-containing protein</fullName>
    </recommendedName>
</protein>
<gene>
    <name evidence="3" type="ORF">VitviT2T_018621</name>
</gene>
<evidence type="ECO:0000256" key="1">
    <source>
        <dbReference type="ARBA" id="ARBA00022821"/>
    </source>
</evidence>
<keyword evidence="1" id="KW-0611">Plant defense</keyword>
<reference evidence="3 4" key="1">
    <citation type="journal article" date="2023" name="Hortic Res">
        <title>The complete reference genome for grapevine (Vitis vinifera L.) genetics and breeding.</title>
        <authorList>
            <person name="Shi X."/>
            <person name="Cao S."/>
            <person name="Wang X."/>
            <person name="Huang S."/>
            <person name="Wang Y."/>
            <person name="Liu Z."/>
            <person name="Liu W."/>
            <person name="Leng X."/>
            <person name="Peng Y."/>
            <person name="Wang N."/>
            <person name="Wang Y."/>
            <person name="Ma Z."/>
            <person name="Xu X."/>
            <person name="Zhang F."/>
            <person name="Xue H."/>
            <person name="Zhong H."/>
            <person name="Wang Y."/>
            <person name="Zhang K."/>
            <person name="Velt A."/>
            <person name="Avia K."/>
            <person name="Holtgrawe D."/>
            <person name="Grimplet J."/>
            <person name="Matus J.T."/>
            <person name="Ware D."/>
            <person name="Wu X."/>
            <person name="Wang H."/>
            <person name="Liu C."/>
            <person name="Fang Y."/>
            <person name="Rustenholz C."/>
            <person name="Cheng Z."/>
            <person name="Xiao H."/>
            <person name="Zhou Y."/>
        </authorList>
    </citation>
    <scope>NUCLEOTIDE SEQUENCE [LARGE SCALE GENOMIC DNA]</scope>
    <source>
        <strain evidence="4">cv. Pinot noir / PN40024</strain>
        <tissue evidence="3">Leaf</tissue>
    </source>
</reference>
<organism evidence="3 4">
    <name type="scientific">Vitis vinifera</name>
    <name type="common">Grape</name>
    <dbReference type="NCBI Taxonomy" id="29760"/>
    <lineage>
        <taxon>Eukaryota</taxon>
        <taxon>Viridiplantae</taxon>
        <taxon>Streptophyta</taxon>
        <taxon>Embryophyta</taxon>
        <taxon>Tracheophyta</taxon>
        <taxon>Spermatophyta</taxon>
        <taxon>Magnoliopsida</taxon>
        <taxon>eudicotyledons</taxon>
        <taxon>Gunneridae</taxon>
        <taxon>Pentapetalae</taxon>
        <taxon>rosids</taxon>
        <taxon>Vitales</taxon>
        <taxon>Vitaceae</taxon>
        <taxon>Viteae</taxon>
        <taxon>Vitis</taxon>
    </lineage>
</organism>
<keyword evidence="4" id="KW-1185">Reference proteome</keyword>
<dbReference type="PANTHER" id="PTHR36766:SF51">
    <property type="entry name" value="DISEASE RESISTANCE RPP13-LIKE PROTEIN 1"/>
    <property type="match status" value="1"/>
</dbReference>
<sequence length="157" mass="17829">MKTILKAINSGTSNDNDLNLLQLKLKESHSREKFLLVLDDVWNEEDYSNKDLLQTPFNVCLNGSKSIVTARSDKVALVMCSVHIHHLGQLSFEYCWWLFAKHEFENGDFSLHPELEEIGKEIVKKCKGLPLVAKTLRGALYSELQVKEGENPLNGET</sequence>
<dbReference type="Pfam" id="PF00931">
    <property type="entry name" value="NB-ARC"/>
    <property type="match status" value="1"/>
</dbReference>
<proteinExistence type="predicted"/>
<dbReference type="InterPro" id="IPR002182">
    <property type="entry name" value="NB-ARC"/>
</dbReference>
<evidence type="ECO:0000313" key="4">
    <source>
        <dbReference type="Proteomes" id="UP001227230"/>
    </source>
</evidence>
<evidence type="ECO:0000313" key="3">
    <source>
        <dbReference type="EMBL" id="WKA00242.1"/>
    </source>
</evidence>
<evidence type="ECO:0000259" key="2">
    <source>
        <dbReference type="Pfam" id="PF00931"/>
    </source>
</evidence>
<dbReference type="PRINTS" id="PR00364">
    <property type="entry name" value="DISEASERSIST"/>
</dbReference>
<dbReference type="Proteomes" id="UP001227230">
    <property type="component" value="Chromosome 12"/>
</dbReference>
<dbReference type="Gene3D" id="3.40.50.300">
    <property type="entry name" value="P-loop containing nucleotide triphosphate hydrolases"/>
    <property type="match status" value="1"/>
</dbReference>
<name>A0ABY9D0F0_VITVI</name>
<dbReference type="PANTHER" id="PTHR36766">
    <property type="entry name" value="PLANT BROAD-SPECTRUM MILDEW RESISTANCE PROTEIN RPW8"/>
    <property type="match status" value="1"/>
</dbReference>
<dbReference type="InterPro" id="IPR042197">
    <property type="entry name" value="Apaf_helical"/>
</dbReference>
<accession>A0ABY9D0F0</accession>
<dbReference type="Gene3D" id="1.10.8.430">
    <property type="entry name" value="Helical domain of apoptotic protease-activating factors"/>
    <property type="match status" value="1"/>
</dbReference>
<dbReference type="InterPro" id="IPR027417">
    <property type="entry name" value="P-loop_NTPase"/>
</dbReference>
<dbReference type="EMBL" id="CP126659">
    <property type="protein sequence ID" value="WKA00242.1"/>
    <property type="molecule type" value="Genomic_DNA"/>
</dbReference>
<feature type="domain" description="NB-ARC" evidence="2">
    <location>
        <begin position="1"/>
        <end position="106"/>
    </location>
</feature>